<dbReference type="Proteomes" id="UP000324800">
    <property type="component" value="Unassembled WGS sequence"/>
</dbReference>
<organism evidence="2 3">
    <name type="scientific">Streblomastix strix</name>
    <dbReference type="NCBI Taxonomy" id="222440"/>
    <lineage>
        <taxon>Eukaryota</taxon>
        <taxon>Metamonada</taxon>
        <taxon>Preaxostyla</taxon>
        <taxon>Oxymonadida</taxon>
        <taxon>Streblomastigidae</taxon>
        <taxon>Streblomastix</taxon>
    </lineage>
</organism>
<evidence type="ECO:0000313" key="2">
    <source>
        <dbReference type="EMBL" id="KAA6374254.1"/>
    </source>
</evidence>
<accession>A0A5J4UVG5</accession>
<dbReference type="Gene3D" id="3.30.420.10">
    <property type="entry name" value="Ribonuclease H-like superfamily/Ribonuclease H"/>
    <property type="match status" value="1"/>
</dbReference>
<dbReference type="EMBL" id="SNRW01012115">
    <property type="protein sequence ID" value="KAA6374254.1"/>
    <property type="molecule type" value="Genomic_DNA"/>
</dbReference>
<name>A0A5J4UVG5_9EUKA</name>
<comment type="caution">
    <text evidence="2">The sequence shown here is derived from an EMBL/GenBank/DDBJ whole genome shotgun (WGS) entry which is preliminary data.</text>
</comment>
<reference evidence="2 3" key="1">
    <citation type="submission" date="2019-03" db="EMBL/GenBank/DDBJ databases">
        <title>Single cell metagenomics reveals metabolic interactions within the superorganism composed of flagellate Streblomastix strix and complex community of Bacteroidetes bacteria on its surface.</title>
        <authorList>
            <person name="Treitli S.C."/>
            <person name="Kolisko M."/>
            <person name="Husnik F."/>
            <person name="Keeling P."/>
            <person name="Hampl V."/>
        </authorList>
    </citation>
    <scope>NUCLEOTIDE SEQUENCE [LARGE SCALE GENOMIC DNA]</scope>
    <source>
        <strain evidence="2">ST1C</strain>
    </source>
</reference>
<dbReference type="InterPro" id="IPR036397">
    <property type="entry name" value="RNaseH_sf"/>
</dbReference>
<feature type="region of interest" description="Disordered" evidence="1">
    <location>
        <begin position="1"/>
        <end position="22"/>
    </location>
</feature>
<dbReference type="PANTHER" id="PTHR33050:SF7">
    <property type="entry name" value="RIBONUCLEASE H"/>
    <property type="match status" value="1"/>
</dbReference>
<gene>
    <name evidence="2" type="ORF">EZS28_030218</name>
</gene>
<evidence type="ECO:0000256" key="1">
    <source>
        <dbReference type="SAM" id="MobiDB-lite"/>
    </source>
</evidence>
<feature type="compositionally biased region" description="Polar residues" evidence="1">
    <location>
        <begin position="1"/>
        <end position="19"/>
    </location>
</feature>
<proteinExistence type="predicted"/>
<evidence type="ECO:0000313" key="3">
    <source>
        <dbReference type="Proteomes" id="UP000324800"/>
    </source>
</evidence>
<dbReference type="AlphaFoldDB" id="A0A5J4UVG5"/>
<dbReference type="PANTHER" id="PTHR33050">
    <property type="entry name" value="REVERSE TRANSCRIPTASE DOMAIN-CONTAINING PROTEIN"/>
    <property type="match status" value="1"/>
</dbReference>
<dbReference type="InterPro" id="IPR052055">
    <property type="entry name" value="Hepadnavirus_pol/RT"/>
</dbReference>
<protein>
    <recommendedName>
        <fullName evidence="4">RNase H type-1 domain-containing protein</fullName>
    </recommendedName>
</protein>
<sequence>MPSQMKMTTDASTHGQGSTLEKDKEMISVARGTQNKRQVKQINNCKEIKTRIQGFVSFAKVLIKSQFQTLEIRSDNSTAVFDIRKQRASISLRKEIKQVYQTIEKLGIQIHFTYLPGVKNEIADALSRLSRAGDYKLKEKIFLQTCLQMNLNSTIGLFSIHFNNLLPIFMLTTKGHGEIAIDATSQIWKKELSWIHSPIPLLPAVLKKVGEEQVEAMIMAPLWPGQIWYTELVNENDQSLMLGWSNEILESVTSLIKKNLKLPLGMRCQQSFVGGYAHADR</sequence>
<dbReference type="GO" id="GO:0003676">
    <property type="term" value="F:nucleic acid binding"/>
    <property type="evidence" value="ECO:0007669"/>
    <property type="project" value="InterPro"/>
</dbReference>
<evidence type="ECO:0008006" key="4">
    <source>
        <dbReference type="Google" id="ProtNLM"/>
    </source>
</evidence>